<reference evidence="1" key="1">
    <citation type="journal article" date="2013" name="Environ. Microbiol.">
        <title>Microbiota from the distal guts of lean and obese adolescents exhibit partial functional redundancy besides clear differences in community structure.</title>
        <authorList>
            <person name="Ferrer M."/>
            <person name="Ruiz A."/>
            <person name="Lanza F."/>
            <person name="Haange S.B."/>
            <person name="Oberbach A."/>
            <person name="Till H."/>
            <person name="Bargiela R."/>
            <person name="Campoy C."/>
            <person name="Segura M.T."/>
            <person name="Richter M."/>
            <person name="von Bergen M."/>
            <person name="Seifert J."/>
            <person name="Suarez A."/>
        </authorList>
    </citation>
    <scope>NUCLEOTIDE SEQUENCE</scope>
</reference>
<feature type="non-terminal residue" evidence="1">
    <location>
        <position position="56"/>
    </location>
</feature>
<evidence type="ECO:0000313" key="1">
    <source>
        <dbReference type="EMBL" id="EKC63376.1"/>
    </source>
</evidence>
<accession>K1TVU7</accession>
<dbReference type="PANTHER" id="PTHR36434">
    <property type="entry name" value="MEMBRANE PROTEASE YUGP-RELATED"/>
    <property type="match status" value="1"/>
</dbReference>
<organism evidence="1">
    <name type="scientific">human gut metagenome</name>
    <dbReference type="NCBI Taxonomy" id="408170"/>
    <lineage>
        <taxon>unclassified sequences</taxon>
        <taxon>metagenomes</taxon>
        <taxon>organismal metagenomes</taxon>
    </lineage>
</organism>
<sequence length="56" mass="6191">MNGLTGADAARRVLDFYGIQNVRIEHIRGKLNDHYDPRDNVIRLSDGVYGSCSVAA</sequence>
<name>K1TVU7_9ZZZZ</name>
<protein>
    <submittedName>
        <fullName evidence="1">Peptidase, membrane zinc metallopeptidase, putative</fullName>
    </submittedName>
</protein>
<gene>
    <name evidence="1" type="ORF">OBE_07494</name>
</gene>
<dbReference type="EMBL" id="AJWZ01005153">
    <property type="protein sequence ID" value="EKC63376.1"/>
    <property type="molecule type" value="Genomic_DNA"/>
</dbReference>
<dbReference type="InterPro" id="IPR007395">
    <property type="entry name" value="Zn_peptidase_2"/>
</dbReference>
<comment type="caution">
    <text evidence="1">The sequence shown here is derived from an EMBL/GenBank/DDBJ whole genome shotgun (WGS) entry which is preliminary data.</text>
</comment>
<proteinExistence type="predicted"/>
<dbReference type="Pfam" id="PF04298">
    <property type="entry name" value="Zn_peptidase_2"/>
    <property type="match status" value="1"/>
</dbReference>
<dbReference type="AlphaFoldDB" id="K1TVU7"/>
<dbReference type="PANTHER" id="PTHR36434:SF1">
    <property type="entry name" value="MEMBRANE PROTEASE YUGP-RELATED"/>
    <property type="match status" value="1"/>
</dbReference>